<dbReference type="InterPro" id="IPR042451">
    <property type="entry name" value="ZPR1_A/B_dom"/>
</dbReference>
<dbReference type="InterPro" id="IPR026590">
    <property type="entry name" value="Ssirtuin_cat_dom"/>
</dbReference>
<feature type="region of interest" description="Disordered" evidence="11">
    <location>
        <begin position="890"/>
        <end position="916"/>
    </location>
</feature>
<dbReference type="EC" id="2.7.11.1" evidence="1"/>
<dbReference type="PROSITE" id="PS50011">
    <property type="entry name" value="PROTEIN_KINASE_DOM"/>
    <property type="match status" value="2"/>
</dbReference>
<sequence length="1428" mass="156133">MSAVDVRDHLRSLPSRGCSFSVRLADLRARLYLANTAQWQLAELGVGQESFCHRGFDGKVSEFLRCAHREVQEARERYPESSQAAFDDFLASLDVALLGEKDLTLIVRDPSGLSKLDTYETEVEYFERTVRDDFALGVEYSLPSHQHNDAKSVAKMIRRARRIVALTGAGISVESGITPFRKPGPSDSGGAIWDEFDARQMTVGNFNHDGEVRAKWWVMKRKLMKEMSMAEPNPAHCFFGELEKRGKLEGVITQNIDSLHQRAGIPSEKVNELHGHMRRLICSDYRTPLNPEPFGKGTCDYACDTSACGDADVPTCPKCGSPLRTETVMFEQSLPNGAVEQARSTIQNSDLLVVIGSTLIVRPANELPAEALRRGIPVVMVNFDDTCYDGNAISLVRQPAGIFFDEVMNQLGDEMWHADDDEEEEAEELEIDPEASVSVESKLPTLGLDDSDDQLYGDDDLGGTCRGGGSVCSFSVAPRHRRLASEVSLEAHGYAPRQHIQVPLRRLGGSTTATVMVVHRLGLPERQFVVKAIALRGLDAQGRLRALKEIQILKSLRHESIIEYIESWWIGAGPDSGRLTLVMECAENGDLRVPVQAAGQSGKHLEEVLVLSWLQQMLRGLDHVHQKEIIHRDLKAMNVFLKDTWRTCKLGDFGISTALESGKSASGCVGTPAYMAPELLWNQRYASAVDMWAIGVVLYELMALKLPFCGSNVLALVYQIAFNTYDPEPLCMVGYSTALIELVSWLLDKDPTKRPSASQLLGEPALWETFSIEAAGTMAAASFNESLSSNLFSNTCQGDLSEVHHACTPGITMPSAMQMVSGTGSDWGDAVALLASMGTDSMTGAIPATLASAESLGSVVSNVKLWEEILRTREESDNVSLDRFEELLRSIGSSRPDVPPDQPKHDDERNSPPQRQIGSCEAEENLARAAQDVAFAASLQKMAAEISLEAHGYQPLRRLGGSTTATVMVVHRLGLPERQFVVKAIALRGLDAQGRLRALKEIQILKSLRHESIIEYIESWWIGAGPDSGRLTLVMECAENGDLRVPVQAAGQSGKHLEEVLVLSWLQQMLRGLDHVHQKEIIHRDLKAMNVFLKDTWRTCKLGDFGISTALESGKSASGCVGTPAYMAPELLWNQRYASAVDMWAIGVVLYELMALKLPFCGSNVLALVYQIAFNTYDPEPLCMVGYSTALIELVSWLLDKDPTKRPSASQLLGEPALWETFSIEAAGTMAAASFNESLSSNLFSNTCQGDLSEVHHACTPGITIPSAMQMVSGTGSDWGDAVALLASVRTDGSVDSITGERIAGSDVEARATASLGSYVTPEQLWDGLHRTRHESDTVERGQLDDLLDELRDMLPFPSPSIPPPPPLEECAGDLPCHDISPSLACEEGDPADPGAASTPDPVEDSFKLAARVDLFLKRRGQQANAST</sequence>
<organism evidence="14 15">
    <name type="scientific">Symbiodinium microadriaticum</name>
    <name type="common">Dinoflagellate</name>
    <name type="synonym">Zooxanthella microadriatica</name>
    <dbReference type="NCBI Taxonomy" id="2951"/>
    <lineage>
        <taxon>Eukaryota</taxon>
        <taxon>Sar</taxon>
        <taxon>Alveolata</taxon>
        <taxon>Dinophyceae</taxon>
        <taxon>Suessiales</taxon>
        <taxon>Symbiodiniaceae</taxon>
        <taxon>Symbiodinium</taxon>
    </lineage>
</organism>
<dbReference type="SUPFAM" id="SSF52467">
    <property type="entry name" value="DHS-like NAD/FAD-binding domain"/>
    <property type="match status" value="1"/>
</dbReference>
<dbReference type="Gene3D" id="2.60.120.1040">
    <property type="entry name" value="ZPR1, A/B domain"/>
    <property type="match status" value="1"/>
</dbReference>
<evidence type="ECO:0000256" key="3">
    <source>
        <dbReference type="ARBA" id="ARBA00022679"/>
    </source>
</evidence>
<feature type="domain" description="Deacetylase sirtuin-type" evidence="13">
    <location>
        <begin position="143"/>
        <end position="414"/>
    </location>
</feature>
<dbReference type="InterPro" id="IPR029035">
    <property type="entry name" value="DHS-like_NAD/FAD-binding_dom"/>
</dbReference>
<dbReference type="Proteomes" id="UP000186817">
    <property type="component" value="Unassembled WGS sequence"/>
</dbReference>
<comment type="catalytic activity">
    <reaction evidence="8">
        <text>L-threonyl-[protein] + ATP = O-phospho-L-threonyl-[protein] + ADP + H(+)</text>
        <dbReference type="Rhea" id="RHEA:46608"/>
        <dbReference type="Rhea" id="RHEA-COMP:11060"/>
        <dbReference type="Rhea" id="RHEA-COMP:11605"/>
        <dbReference type="ChEBI" id="CHEBI:15378"/>
        <dbReference type="ChEBI" id="CHEBI:30013"/>
        <dbReference type="ChEBI" id="CHEBI:30616"/>
        <dbReference type="ChEBI" id="CHEBI:61977"/>
        <dbReference type="ChEBI" id="CHEBI:456216"/>
        <dbReference type="EC" id="2.7.11.1"/>
    </reaction>
</comment>
<dbReference type="SMART" id="SM00220">
    <property type="entry name" value="S_TKc"/>
    <property type="match status" value="2"/>
</dbReference>
<dbReference type="SUPFAM" id="SSF56112">
    <property type="entry name" value="Protein kinase-like (PK-like)"/>
    <property type="match status" value="2"/>
</dbReference>
<evidence type="ECO:0000313" key="15">
    <source>
        <dbReference type="Proteomes" id="UP000186817"/>
    </source>
</evidence>
<keyword evidence="4" id="KW-0547">Nucleotide-binding</keyword>
<dbReference type="InterPro" id="IPR008271">
    <property type="entry name" value="Ser/Thr_kinase_AS"/>
</dbReference>
<evidence type="ECO:0000259" key="13">
    <source>
        <dbReference type="PROSITE" id="PS50305"/>
    </source>
</evidence>
<keyword evidence="7" id="KW-0520">NAD</keyword>
<keyword evidence="5 14" id="KW-0418">Kinase</keyword>
<dbReference type="Gene3D" id="3.30.1600.10">
    <property type="entry name" value="SIR2/SIRT2 'Small Domain"/>
    <property type="match status" value="1"/>
</dbReference>
<dbReference type="InterPro" id="IPR011009">
    <property type="entry name" value="Kinase-like_dom_sf"/>
</dbReference>
<proteinExistence type="predicted"/>
<evidence type="ECO:0000256" key="5">
    <source>
        <dbReference type="ARBA" id="ARBA00022777"/>
    </source>
</evidence>
<evidence type="ECO:0000256" key="9">
    <source>
        <dbReference type="ARBA" id="ARBA00048679"/>
    </source>
</evidence>
<dbReference type="GO" id="GO:0070403">
    <property type="term" value="F:NAD+ binding"/>
    <property type="evidence" value="ECO:0007669"/>
    <property type="project" value="InterPro"/>
</dbReference>
<evidence type="ECO:0000256" key="11">
    <source>
        <dbReference type="SAM" id="MobiDB-lite"/>
    </source>
</evidence>
<keyword evidence="6" id="KW-0067">ATP-binding</keyword>
<dbReference type="GO" id="GO:0005524">
    <property type="term" value="F:ATP binding"/>
    <property type="evidence" value="ECO:0007669"/>
    <property type="project" value="UniProtKB-KW"/>
</dbReference>
<reference evidence="14 15" key="1">
    <citation type="submission" date="2016-02" db="EMBL/GenBank/DDBJ databases">
        <title>Genome analysis of coral dinoflagellate symbionts highlights evolutionary adaptations to a symbiotic lifestyle.</title>
        <authorList>
            <person name="Aranda M."/>
            <person name="Li Y."/>
            <person name="Liew Y.J."/>
            <person name="Baumgarten S."/>
            <person name="Simakov O."/>
            <person name="Wilson M."/>
            <person name="Piel J."/>
            <person name="Ashoor H."/>
            <person name="Bougouffa S."/>
            <person name="Bajic V.B."/>
            <person name="Ryu T."/>
            <person name="Ravasi T."/>
            <person name="Bayer T."/>
            <person name="Micklem G."/>
            <person name="Kim H."/>
            <person name="Bhak J."/>
            <person name="Lajeunesse T.C."/>
            <person name="Voolstra C.R."/>
        </authorList>
    </citation>
    <scope>NUCLEOTIDE SEQUENCE [LARGE SCALE GENOMIC DNA]</scope>
    <source>
        <strain evidence="14 15">CCMP2467</strain>
    </source>
</reference>
<keyword evidence="3" id="KW-0808">Transferase</keyword>
<gene>
    <name evidence="14" type="primary">Nek4</name>
    <name evidence="14" type="ORF">AK812_SmicGene41108</name>
</gene>
<evidence type="ECO:0000256" key="6">
    <source>
        <dbReference type="ARBA" id="ARBA00022840"/>
    </source>
</evidence>
<dbReference type="InterPro" id="IPR000719">
    <property type="entry name" value="Prot_kinase_dom"/>
</dbReference>
<dbReference type="Gene3D" id="1.10.510.10">
    <property type="entry name" value="Transferase(Phosphotransferase) domain 1"/>
    <property type="match status" value="2"/>
</dbReference>
<accession>A0A1Q9C6W9</accession>
<evidence type="ECO:0000256" key="4">
    <source>
        <dbReference type="ARBA" id="ARBA00022741"/>
    </source>
</evidence>
<dbReference type="InterPro" id="IPR051131">
    <property type="entry name" value="NEK_Ser/Thr_kinase_NIMA"/>
</dbReference>
<dbReference type="Pfam" id="PF00069">
    <property type="entry name" value="Pkinase"/>
    <property type="match status" value="2"/>
</dbReference>
<evidence type="ECO:0000256" key="10">
    <source>
        <dbReference type="PROSITE-ProRule" id="PRU00236"/>
    </source>
</evidence>
<keyword evidence="2" id="KW-0723">Serine/threonine-protein kinase</keyword>
<feature type="domain" description="Protein kinase" evidence="12">
    <location>
        <begin position="953"/>
        <end position="1218"/>
    </location>
</feature>
<dbReference type="PROSITE" id="PS00108">
    <property type="entry name" value="PROTEIN_KINASE_ST"/>
    <property type="match status" value="2"/>
</dbReference>
<dbReference type="Pfam" id="PF02146">
    <property type="entry name" value="SIR2"/>
    <property type="match status" value="1"/>
</dbReference>
<dbReference type="OrthoDB" id="444102at2759"/>
<dbReference type="InterPro" id="IPR026591">
    <property type="entry name" value="Sirtuin_cat_small_dom_sf"/>
</dbReference>
<dbReference type="PROSITE" id="PS50305">
    <property type="entry name" value="SIRTUIN"/>
    <property type="match status" value="1"/>
</dbReference>
<name>A0A1Q9C6W9_SYMMI</name>
<comment type="catalytic activity">
    <reaction evidence="9">
        <text>L-seryl-[protein] + ATP = O-phospho-L-seryl-[protein] + ADP + H(+)</text>
        <dbReference type="Rhea" id="RHEA:17989"/>
        <dbReference type="Rhea" id="RHEA-COMP:9863"/>
        <dbReference type="Rhea" id="RHEA-COMP:11604"/>
        <dbReference type="ChEBI" id="CHEBI:15378"/>
        <dbReference type="ChEBI" id="CHEBI:29999"/>
        <dbReference type="ChEBI" id="CHEBI:30616"/>
        <dbReference type="ChEBI" id="CHEBI:83421"/>
        <dbReference type="ChEBI" id="CHEBI:456216"/>
        <dbReference type="EC" id="2.7.11.1"/>
    </reaction>
</comment>
<dbReference type="InterPro" id="IPR003000">
    <property type="entry name" value="Sirtuin"/>
</dbReference>
<evidence type="ECO:0000259" key="12">
    <source>
        <dbReference type="PROSITE" id="PS50011"/>
    </source>
</evidence>
<evidence type="ECO:0000256" key="2">
    <source>
        <dbReference type="ARBA" id="ARBA00022527"/>
    </source>
</evidence>
<evidence type="ECO:0000256" key="7">
    <source>
        <dbReference type="ARBA" id="ARBA00023027"/>
    </source>
</evidence>
<dbReference type="Gene3D" id="3.40.50.1220">
    <property type="entry name" value="TPP-binding domain"/>
    <property type="match status" value="1"/>
</dbReference>
<protein>
    <recommendedName>
        <fullName evidence="1">non-specific serine/threonine protein kinase</fullName>
        <ecNumber evidence="1">2.7.11.1</ecNumber>
    </recommendedName>
</protein>
<comment type="caution">
    <text evidence="14">The sequence shown here is derived from an EMBL/GenBank/DDBJ whole genome shotgun (WGS) entry which is preliminary data.</text>
</comment>
<dbReference type="GO" id="GO:0004674">
    <property type="term" value="F:protein serine/threonine kinase activity"/>
    <property type="evidence" value="ECO:0007669"/>
    <property type="project" value="UniProtKB-KW"/>
</dbReference>
<keyword evidence="15" id="KW-1185">Reference proteome</keyword>
<dbReference type="PANTHER" id="PTHR44899:SF3">
    <property type="entry name" value="SERINE_THREONINE-PROTEIN KINASE NEK1"/>
    <property type="match status" value="1"/>
</dbReference>
<feature type="region of interest" description="Disordered" evidence="11">
    <location>
        <begin position="1379"/>
        <end position="1405"/>
    </location>
</feature>
<dbReference type="PANTHER" id="PTHR44899">
    <property type="entry name" value="CAMK FAMILY PROTEIN KINASE"/>
    <property type="match status" value="1"/>
</dbReference>
<evidence type="ECO:0000313" key="14">
    <source>
        <dbReference type="EMBL" id="OLP78683.1"/>
    </source>
</evidence>
<evidence type="ECO:0000256" key="1">
    <source>
        <dbReference type="ARBA" id="ARBA00012513"/>
    </source>
</evidence>
<dbReference type="EMBL" id="LSRX01001577">
    <property type="protein sequence ID" value="OLP78683.1"/>
    <property type="molecule type" value="Genomic_DNA"/>
</dbReference>
<evidence type="ECO:0000256" key="8">
    <source>
        <dbReference type="ARBA" id="ARBA00047899"/>
    </source>
</evidence>
<feature type="domain" description="Protein kinase" evidence="12">
    <location>
        <begin position="501"/>
        <end position="766"/>
    </location>
</feature>
<comment type="caution">
    <text evidence="10">Lacks conserved residue(s) required for the propagation of feature annotation.</text>
</comment>
<dbReference type="OMA" id="LVMECAE"/>